<evidence type="ECO:0000256" key="10">
    <source>
        <dbReference type="ARBA" id="ARBA00022977"/>
    </source>
</evidence>
<keyword evidence="10 11" id="KW-0784">Thiamine biosynthesis</keyword>
<evidence type="ECO:0000313" key="13">
    <source>
        <dbReference type="Proteomes" id="UP000592181"/>
    </source>
</evidence>
<dbReference type="HAMAP" id="MF_00228">
    <property type="entry name" value="Thz_kinase"/>
    <property type="match status" value="1"/>
</dbReference>
<evidence type="ECO:0000256" key="8">
    <source>
        <dbReference type="ARBA" id="ARBA00022840"/>
    </source>
</evidence>
<feature type="binding site" evidence="11">
    <location>
        <position position="195"/>
    </location>
    <ligand>
        <name>substrate</name>
    </ligand>
</feature>
<dbReference type="GO" id="GO:0009229">
    <property type="term" value="P:thiamine diphosphate biosynthetic process"/>
    <property type="evidence" value="ECO:0007669"/>
    <property type="project" value="UniProtKB-UniRule"/>
</dbReference>
<evidence type="ECO:0000313" key="12">
    <source>
        <dbReference type="EMBL" id="NYG38009.1"/>
    </source>
</evidence>
<dbReference type="EC" id="2.7.1.50" evidence="11"/>
<evidence type="ECO:0000256" key="3">
    <source>
        <dbReference type="ARBA" id="ARBA00004868"/>
    </source>
</evidence>
<dbReference type="AlphaFoldDB" id="A0A852X520"/>
<protein>
    <recommendedName>
        <fullName evidence="11">Hydroxyethylthiazole kinase</fullName>
        <ecNumber evidence="11">2.7.1.50</ecNumber>
    </recommendedName>
    <alternativeName>
        <fullName evidence="11">4-methyl-5-beta-hydroxyethylthiazole kinase</fullName>
        <shortName evidence="11">TH kinase</shortName>
        <shortName evidence="11">Thz kinase</shortName>
    </alternativeName>
</protein>
<dbReference type="Gene3D" id="3.40.1190.20">
    <property type="match status" value="1"/>
</dbReference>
<accession>A0A852X520</accession>
<dbReference type="PIRSF" id="PIRSF000513">
    <property type="entry name" value="Thz_kinase"/>
    <property type="match status" value="1"/>
</dbReference>
<organism evidence="12 13">
    <name type="scientific">Janibacter alkaliphilus</name>
    <dbReference type="NCBI Taxonomy" id="1069963"/>
    <lineage>
        <taxon>Bacteria</taxon>
        <taxon>Bacillati</taxon>
        <taxon>Actinomycetota</taxon>
        <taxon>Actinomycetes</taxon>
        <taxon>Micrococcales</taxon>
        <taxon>Intrasporangiaceae</taxon>
        <taxon>Janibacter</taxon>
    </lineage>
</organism>
<reference evidence="12 13" key="1">
    <citation type="submission" date="2020-07" db="EMBL/GenBank/DDBJ databases">
        <title>Sequencing the genomes of 1000 actinobacteria strains.</title>
        <authorList>
            <person name="Klenk H.-P."/>
        </authorList>
    </citation>
    <scope>NUCLEOTIDE SEQUENCE [LARGE SCALE GENOMIC DNA]</scope>
    <source>
        <strain evidence="12 13">DSM 24723</strain>
    </source>
</reference>
<keyword evidence="6 11" id="KW-0547">Nucleotide-binding</keyword>
<keyword evidence="13" id="KW-1185">Reference proteome</keyword>
<dbReference type="GO" id="GO:0005524">
    <property type="term" value="F:ATP binding"/>
    <property type="evidence" value="ECO:0007669"/>
    <property type="project" value="UniProtKB-UniRule"/>
</dbReference>
<evidence type="ECO:0000256" key="11">
    <source>
        <dbReference type="HAMAP-Rule" id="MF_00228"/>
    </source>
</evidence>
<feature type="binding site" evidence="11">
    <location>
        <position position="123"/>
    </location>
    <ligand>
        <name>ATP</name>
        <dbReference type="ChEBI" id="CHEBI:30616"/>
    </ligand>
</feature>
<dbReference type="GO" id="GO:0000287">
    <property type="term" value="F:magnesium ion binding"/>
    <property type="evidence" value="ECO:0007669"/>
    <property type="project" value="UniProtKB-UniRule"/>
</dbReference>
<keyword evidence="9 11" id="KW-0460">Magnesium</keyword>
<dbReference type="Proteomes" id="UP000592181">
    <property type="component" value="Unassembled WGS sequence"/>
</dbReference>
<dbReference type="UniPathway" id="UPA00060">
    <property type="reaction ID" value="UER00139"/>
</dbReference>
<dbReference type="InterPro" id="IPR029056">
    <property type="entry name" value="Ribokinase-like"/>
</dbReference>
<evidence type="ECO:0000256" key="2">
    <source>
        <dbReference type="ARBA" id="ARBA00001946"/>
    </source>
</evidence>
<evidence type="ECO:0000256" key="6">
    <source>
        <dbReference type="ARBA" id="ARBA00022741"/>
    </source>
</evidence>
<dbReference type="SUPFAM" id="SSF53613">
    <property type="entry name" value="Ribokinase-like"/>
    <property type="match status" value="1"/>
</dbReference>
<comment type="similarity">
    <text evidence="11">Belongs to the Thz kinase family.</text>
</comment>
<gene>
    <name evidence="11" type="primary">thiM</name>
    <name evidence="12" type="ORF">BJY28_002478</name>
</gene>
<keyword evidence="5 11" id="KW-0479">Metal-binding</keyword>
<keyword evidence="8 11" id="KW-0067">ATP-binding</keyword>
<dbReference type="RefSeq" id="WP_179463271.1">
    <property type="nucleotide sequence ID" value="NZ_JACBZX010000001.1"/>
</dbReference>
<dbReference type="GO" id="GO:0004417">
    <property type="term" value="F:hydroxyethylthiazole kinase activity"/>
    <property type="evidence" value="ECO:0007669"/>
    <property type="project" value="UniProtKB-UniRule"/>
</dbReference>
<feature type="binding site" evidence="11">
    <location>
        <position position="48"/>
    </location>
    <ligand>
        <name>substrate</name>
    </ligand>
</feature>
<evidence type="ECO:0000256" key="4">
    <source>
        <dbReference type="ARBA" id="ARBA00022679"/>
    </source>
</evidence>
<dbReference type="GO" id="GO:0009228">
    <property type="term" value="P:thiamine biosynthetic process"/>
    <property type="evidence" value="ECO:0007669"/>
    <property type="project" value="UniProtKB-KW"/>
</dbReference>
<comment type="cofactor">
    <cofactor evidence="2 11">
        <name>Mg(2+)</name>
        <dbReference type="ChEBI" id="CHEBI:18420"/>
    </cofactor>
</comment>
<comment type="pathway">
    <text evidence="3 11">Cofactor biosynthesis; thiamine diphosphate biosynthesis; 4-methyl-5-(2-phosphoethyl)-thiazole from 5-(2-hydroxyethyl)-4-methylthiazole: step 1/1.</text>
</comment>
<dbReference type="CDD" id="cd01170">
    <property type="entry name" value="THZ_kinase"/>
    <property type="match status" value="1"/>
</dbReference>
<name>A0A852X520_9MICO</name>
<dbReference type="Pfam" id="PF02110">
    <property type="entry name" value="HK"/>
    <property type="match status" value="1"/>
</dbReference>
<proteinExistence type="inferred from homology"/>
<comment type="caution">
    <text evidence="12">The sequence shown here is derived from an EMBL/GenBank/DDBJ whole genome shotgun (WGS) entry which is preliminary data.</text>
</comment>
<evidence type="ECO:0000256" key="9">
    <source>
        <dbReference type="ARBA" id="ARBA00022842"/>
    </source>
</evidence>
<evidence type="ECO:0000256" key="1">
    <source>
        <dbReference type="ARBA" id="ARBA00001771"/>
    </source>
</evidence>
<evidence type="ECO:0000256" key="7">
    <source>
        <dbReference type="ARBA" id="ARBA00022777"/>
    </source>
</evidence>
<dbReference type="NCBIfam" id="NF006830">
    <property type="entry name" value="PRK09355.1"/>
    <property type="match status" value="1"/>
</dbReference>
<comment type="function">
    <text evidence="11">Catalyzes the phosphorylation of the hydroxyl group of 4-methyl-5-beta-hydroxyethylthiazole (THZ).</text>
</comment>
<dbReference type="EMBL" id="JACBZX010000001">
    <property type="protein sequence ID" value="NYG38009.1"/>
    <property type="molecule type" value="Genomic_DNA"/>
</dbReference>
<evidence type="ECO:0000256" key="5">
    <source>
        <dbReference type="ARBA" id="ARBA00022723"/>
    </source>
</evidence>
<sequence length="265" mass="26644">MMPTADTSAAAHLDRVRQDHPLVQCLTNPVTVNLVANALLACGATPAMVDIPEEAGLFARGAASAVLVNLGTPQHDQRTAMLEATEPGPDRPRWVLDPVAVGTLPVRTALAQQLLERGPTVIRGNASEIGALAGGAGGRGVDATIGTEEALPAAQDLAGRTGSVVAVSGATDLVTDGERVVRVEGGHPLMARITGAGCALGAIVAAFVAGDVDPLEATVAACCTYAVAGELAAERAARPGSYAVALIDALDAIDADILAARGRVS</sequence>
<feature type="binding site" evidence="11">
    <location>
        <position position="168"/>
    </location>
    <ligand>
        <name>ATP</name>
        <dbReference type="ChEBI" id="CHEBI:30616"/>
    </ligand>
</feature>
<keyword evidence="4 11" id="KW-0808">Transferase</keyword>
<keyword evidence="7 11" id="KW-0418">Kinase</keyword>
<dbReference type="InterPro" id="IPR000417">
    <property type="entry name" value="Hyethyz_kinase"/>
</dbReference>
<comment type="catalytic activity">
    <reaction evidence="1 11">
        <text>5-(2-hydroxyethyl)-4-methylthiazole + ATP = 4-methyl-5-(2-phosphooxyethyl)-thiazole + ADP + H(+)</text>
        <dbReference type="Rhea" id="RHEA:24212"/>
        <dbReference type="ChEBI" id="CHEBI:15378"/>
        <dbReference type="ChEBI" id="CHEBI:17957"/>
        <dbReference type="ChEBI" id="CHEBI:30616"/>
        <dbReference type="ChEBI" id="CHEBI:58296"/>
        <dbReference type="ChEBI" id="CHEBI:456216"/>
        <dbReference type="EC" id="2.7.1.50"/>
    </reaction>
</comment>
<dbReference type="PRINTS" id="PR01099">
    <property type="entry name" value="HYETHTZKNASE"/>
</dbReference>